<dbReference type="Proteomes" id="UP001064048">
    <property type="component" value="Chromosome 16"/>
</dbReference>
<reference evidence="1 2" key="1">
    <citation type="journal article" date="2022" name="Genome Biol. Evol.">
        <title>The Spruce Budworm Genome: Reconstructing the Evolutionary History of Antifreeze Proteins.</title>
        <authorList>
            <person name="Beliveau C."/>
            <person name="Gagne P."/>
            <person name="Picq S."/>
            <person name="Vernygora O."/>
            <person name="Keeling C.I."/>
            <person name="Pinkney K."/>
            <person name="Doucet D."/>
            <person name="Wen F."/>
            <person name="Johnston J.S."/>
            <person name="Maaroufi H."/>
            <person name="Boyle B."/>
            <person name="Laroche J."/>
            <person name="Dewar K."/>
            <person name="Juretic N."/>
            <person name="Blackburn G."/>
            <person name="Nisole A."/>
            <person name="Brunet B."/>
            <person name="Brandao M."/>
            <person name="Lumley L."/>
            <person name="Duan J."/>
            <person name="Quan G."/>
            <person name="Lucarotti C.J."/>
            <person name="Roe A.D."/>
            <person name="Sperling F.A.H."/>
            <person name="Levesque R.C."/>
            <person name="Cusson M."/>
        </authorList>
    </citation>
    <scope>NUCLEOTIDE SEQUENCE [LARGE SCALE GENOMIC DNA]</scope>
    <source>
        <strain evidence="1">Glfc:IPQL:Cfum</strain>
    </source>
</reference>
<comment type="caution">
    <text evidence="1">The sequence shown here is derived from an EMBL/GenBank/DDBJ whole genome shotgun (WGS) entry which is preliminary data.</text>
</comment>
<evidence type="ECO:0000313" key="1">
    <source>
        <dbReference type="EMBL" id="KAI8421923.1"/>
    </source>
</evidence>
<proteinExistence type="predicted"/>
<name>A0ACC0JCT7_CHOFU</name>
<keyword evidence="2" id="KW-1185">Reference proteome</keyword>
<gene>
    <name evidence="1" type="ORF">MSG28_009843</name>
</gene>
<evidence type="ECO:0000313" key="2">
    <source>
        <dbReference type="Proteomes" id="UP001064048"/>
    </source>
</evidence>
<sequence length="1633" mass="182871">MSSVGDDEPPDRGGTPLPPNFSADLNYVPRATVKPGSKRPANIPSEPDDVSKKLRFENGSDLKYSESDSGPFIVQVSCEILNSPSHVRGLKMAQTIYNSKVSGIKEMKSAGKNKLNVYFTSAREANLFIENPVIAQHNLIAAIPRFHVSRMGVVRQIPLEWTLEELIDAIECPSGQNLPEKIYVYSMSIPVDNYKLPTIQCHKCCRFGHVKDQCRSNPRCAKCAQNHATSDCTVPDSDVTCLYCSGPHTATDNRCPEFSRQKSIKTVMSIENIGYVEAARRFRPVRTSYADKARQNFSPDSQQTPHSQIVDSQSPPGSPTQRPLTQSYKKTVYIERRPRPPPSKSYDAQAHQAFTYTPKSSLPNGCALGYHDSPAPNDNLAELITKMLINLLSKFSDIIPSCFNITFVSVYVPHPAPALLQELTTILSSLPAPFLVQGDFNCRHTITSPLQNPSVPDLTLASPNLVHSLSWSVTSNSLGSDHLPIVITPLLKYRLPGADWSKFREILNDNIRNIPPVTKDNFLIIYSNFIVALTSAADDSIPLKNSAREKVPSPAWWDAECTAAIKERKKAETLFAADLSIERYLDFQRISARTKRLLSNKKKQGWRSFCESLSPRTPSTLVWKKIKAFRCSQSDTNVSSNSVSWLDDFIAKLAPPFVPSQDGIGKYSSSSSPSDRMSEPFSYEELCCALDHLQDSAPGLDGIPYSFFTQSPNSAKQLFLQILNEIYLSGKIPEEWKVQIVIPLLKANKDPADPNSHRPIALSCVPAKIMEHLIKNRLEWFVESSNKLSNTQFGFRKGMGTMDSLSVFTSDVRIAFSRGEHLVGVFLDVKAAYDNVDLPILRQKMLNLSIPARTINIISNLLMGRSIRVRCNGVLSSPYFVWKGLPQGSVLSPLLYSLYTADLDTSVNCFCKILQYADDIALYTSSRSVTDSSNSLNSALFYLDSWLSHDHSLFSRKKQAVPETNVQVNGQPIANHEKVKFLGIILDSKLSGVDHLNYVSQKAEKNINILRALSGVRWGSHPYSQKLLYNAIIRSHFDYGSFLLEPCSRLALSRLDRIQARCLRIITGAMKSSPTKALQVECLDPPYHLRRQYLADRFLSKTLQTSSHPLLPIIESLTQVIGENWSDYLIIFTDASRLSEGGPVGAAVWIPKYKIILNFKLPPGNSVFSGEAVALLEAILFAHSHKISKSLILTDSLSCLQDIVKRPFHAKDNFCITLLIKEILHKSHLESLDIVLAWIPGHCGIKGNETADMCAKEAIELGCDKYKKCFPRDVRALALPQMRDTWNSCWQTTRICVGKHYGKLQPDLPTKPWFFKTKSIPKNITSTIIRLRLGHVCTPVFLAKIRVRDHSICECGMDEGTLEHMFFHCSKIVTPLYDLLPPDIPRPINLNFLLAIAHTPLITILIRVPHAEATVQRLTDSVFSNLDIGGIIDRREALLASSPRQSISTSSTILNMREKEKYIEDFDASTELIEKNFVAMKKVLMDNEKEGFPITALREIKILQLLKHENVVNLIEICRLKATLHNKYSCLFSTRPRNTEFRVSESSAQLFFNIEPVGLTLPTLQESVSICFQGTDGFKMSKNSREATTNRKTQCWLAPTRWTDFIARVGVIGSGVFQCRKWEAFVQQQTSSG</sequence>
<protein>
    <submittedName>
        <fullName evidence="1">Uncharacterized protein</fullName>
    </submittedName>
</protein>
<organism evidence="1 2">
    <name type="scientific">Choristoneura fumiferana</name>
    <name type="common">Spruce budworm moth</name>
    <name type="synonym">Archips fumiferana</name>
    <dbReference type="NCBI Taxonomy" id="7141"/>
    <lineage>
        <taxon>Eukaryota</taxon>
        <taxon>Metazoa</taxon>
        <taxon>Ecdysozoa</taxon>
        <taxon>Arthropoda</taxon>
        <taxon>Hexapoda</taxon>
        <taxon>Insecta</taxon>
        <taxon>Pterygota</taxon>
        <taxon>Neoptera</taxon>
        <taxon>Endopterygota</taxon>
        <taxon>Lepidoptera</taxon>
        <taxon>Glossata</taxon>
        <taxon>Ditrysia</taxon>
        <taxon>Tortricoidea</taxon>
        <taxon>Tortricidae</taxon>
        <taxon>Tortricinae</taxon>
        <taxon>Choristoneura</taxon>
    </lineage>
</organism>
<dbReference type="EMBL" id="CM046116">
    <property type="protein sequence ID" value="KAI8421923.1"/>
    <property type="molecule type" value="Genomic_DNA"/>
</dbReference>
<accession>A0ACC0JCT7</accession>